<dbReference type="Pfam" id="PF18174">
    <property type="entry name" value="HU-CCDC81_bac_1"/>
    <property type="match status" value="1"/>
</dbReference>
<dbReference type="InterPro" id="IPR036680">
    <property type="entry name" value="SPOR-like_sf"/>
</dbReference>
<dbReference type="SUPFAM" id="SSF110997">
    <property type="entry name" value="Sporulation related repeat"/>
    <property type="match status" value="1"/>
</dbReference>
<evidence type="ECO:0000313" key="2">
    <source>
        <dbReference type="EMBL" id="MFD1139595.1"/>
    </source>
</evidence>
<evidence type="ECO:0000313" key="3">
    <source>
        <dbReference type="Proteomes" id="UP001597116"/>
    </source>
</evidence>
<proteinExistence type="predicted"/>
<dbReference type="PROSITE" id="PS51724">
    <property type="entry name" value="SPOR"/>
    <property type="match status" value="1"/>
</dbReference>
<dbReference type="Pfam" id="PF05036">
    <property type="entry name" value="SPOR"/>
    <property type="match status" value="1"/>
</dbReference>
<feature type="domain" description="SPOR" evidence="1">
    <location>
        <begin position="285"/>
        <end position="364"/>
    </location>
</feature>
<keyword evidence="3" id="KW-1185">Reference proteome</keyword>
<dbReference type="InterPro" id="IPR041268">
    <property type="entry name" value="HU-CCDC81_bac_2"/>
</dbReference>
<evidence type="ECO:0000259" key="1">
    <source>
        <dbReference type="PROSITE" id="PS51724"/>
    </source>
</evidence>
<dbReference type="InterPro" id="IPR040495">
    <property type="entry name" value="HU-CCDC81_bac_1"/>
</dbReference>
<dbReference type="Proteomes" id="UP001597116">
    <property type="component" value="Unassembled WGS sequence"/>
</dbReference>
<dbReference type="InterPro" id="IPR007730">
    <property type="entry name" value="SPOR-like_dom"/>
</dbReference>
<gene>
    <name evidence="2" type="ORF">ACFQ4C_00660</name>
</gene>
<organism evidence="2 3">
    <name type="scientific">Larkinella insperata</name>
    <dbReference type="NCBI Taxonomy" id="332158"/>
    <lineage>
        <taxon>Bacteria</taxon>
        <taxon>Pseudomonadati</taxon>
        <taxon>Bacteroidota</taxon>
        <taxon>Cytophagia</taxon>
        <taxon>Cytophagales</taxon>
        <taxon>Spirosomataceae</taxon>
        <taxon>Larkinella</taxon>
    </lineage>
</organism>
<dbReference type="Pfam" id="PF18175">
    <property type="entry name" value="HU-CCDC81_bac_2"/>
    <property type="match status" value="1"/>
</dbReference>
<accession>A0ABW3QIQ7</accession>
<dbReference type="EMBL" id="JBHTLP010000001">
    <property type="protein sequence ID" value="MFD1139595.1"/>
    <property type="molecule type" value="Genomic_DNA"/>
</dbReference>
<dbReference type="RefSeq" id="WP_265990287.1">
    <property type="nucleotide sequence ID" value="NZ_CP110973.1"/>
</dbReference>
<name>A0ABW3QIQ7_9BACT</name>
<reference evidence="3" key="1">
    <citation type="journal article" date="2019" name="Int. J. Syst. Evol. Microbiol.">
        <title>The Global Catalogue of Microorganisms (GCM) 10K type strain sequencing project: providing services to taxonomists for standard genome sequencing and annotation.</title>
        <authorList>
            <consortium name="The Broad Institute Genomics Platform"/>
            <consortium name="The Broad Institute Genome Sequencing Center for Infectious Disease"/>
            <person name="Wu L."/>
            <person name="Ma J."/>
        </authorList>
    </citation>
    <scope>NUCLEOTIDE SEQUENCE [LARGE SCALE GENOMIC DNA]</scope>
    <source>
        <strain evidence="3">CCUG 55608</strain>
    </source>
</reference>
<comment type="caution">
    <text evidence="2">The sequence shown here is derived from an EMBL/GenBank/DDBJ whole genome shotgun (WGS) entry which is preliminary data.</text>
</comment>
<protein>
    <submittedName>
        <fullName evidence="2">SPOR domain-containing protein</fullName>
    </submittedName>
</protein>
<sequence>MVPVSDYIKKLLFQYDCIVVPELGGFILHYIPAMYVENTGLYMPPRKKIAFNEALRLDDGLLINYMMLHEGCSRDEVVPVIRHFVDQLKQQVRQQQIFAIEGLGLFSENEEGKLQFDPEIRHNFQGESYGFQPVAARLVNSPAEQEAVTPVAVIPMPKEAPIAVEAEEVPADGVVELPGTHSRRQYLAWAAAVLLVCTLGIVTVNQSSSQLVSSLNPFELFRGDKQEEIKPQAVKTDIIPLAETPSAEPVAEPTLPVAEAVTASLVEKHTAPIVPVSTSVLVEPKKSPVYYLAIAGSFASRGNARKLVRQLHRRGFETAYILPPRKAKELVKVAALGSPDKNEILQAIDQVSKVSGARAWVHKVE</sequence>